<dbReference type="Proteomes" id="UP000664277">
    <property type="component" value="Unassembled WGS sequence"/>
</dbReference>
<organism evidence="2 3">
    <name type="scientific">Candidatus Obscuribacter phosphatis</name>
    <dbReference type="NCBI Taxonomy" id="1906157"/>
    <lineage>
        <taxon>Bacteria</taxon>
        <taxon>Bacillati</taxon>
        <taxon>Candidatus Melainabacteria</taxon>
        <taxon>Candidatus Obscuribacterales</taxon>
        <taxon>Candidatus Obscuribacteraceae</taxon>
        <taxon>Candidatus Obscuribacter</taxon>
    </lineage>
</organism>
<name>A0A8J7PB12_9BACT</name>
<reference evidence="2" key="1">
    <citation type="submission" date="2021-02" db="EMBL/GenBank/DDBJ databases">
        <title>Genome-Resolved Metagenomics of a Microbial Community Performing Photosynthetic Biological Nutrient Removal.</title>
        <authorList>
            <person name="Mcdaniel E.A."/>
        </authorList>
    </citation>
    <scope>NUCLEOTIDE SEQUENCE</scope>
    <source>
        <strain evidence="2">UWPOB_OBS1</strain>
    </source>
</reference>
<dbReference type="AlphaFoldDB" id="A0A8J7PB12"/>
<protein>
    <submittedName>
        <fullName evidence="2">Uncharacterized protein</fullName>
    </submittedName>
</protein>
<dbReference type="EMBL" id="JAFLCK010000017">
    <property type="protein sequence ID" value="MBN8661162.1"/>
    <property type="molecule type" value="Genomic_DNA"/>
</dbReference>
<accession>A0A8J7PB12</accession>
<evidence type="ECO:0000313" key="2">
    <source>
        <dbReference type="EMBL" id="MBN8661162.1"/>
    </source>
</evidence>
<evidence type="ECO:0000313" key="3">
    <source>
        <dbReference type="Proteomes" id="UP000664277"/>
    </source>
</evidence>
<comment type="caution">
    <text evidence="2">The sequence shown here is derived from an EMBL/GenBank/DDBJ whole genome shotgun (WGS) entry which is preliminary data.</text>
</comment>
<gene>
    <name evidence="2" type="ORF">J0M35_12415</name>
</gene>
<keyword evidence="1" id="KW-1133">Transmembrane helix</keyword>
<keyword evidence="1" id="KW-0472">Membrane</keyword>
<keyword evidence="1" id="KW-0812">Transmembrane</keyword>
<sequence>MNFWKKKAKKRFGFFDLVDKLMLLSVIIPPGYIVLRFLKWYVDSSRYDEVLEET</sequence>
<evidence type="ECO:0000256" key="1">
    <source>
        <dbReference type="SAM" id="Phobius"/>
    </source>
</evidence>
<feature type="transmembrane region" description="Helical" evidence="1">
    <location>
        <begin position="21"/>
        <end position="42"/>
    </location>
</feature>
<proteinExistence type="predicted"/>